<dbReference type="PANTHER" id="PTHR35176:SF2">
    <property type="entry name" value="F420H(2)-DEPENDENT REDUCTASE RV1155"/>
    <property type="match status" value="1"/>
</dbReference>
<gene>
    <name evidence="3" type="ORF">NONO_c35190</name>
</gene>
<protein>
    <submittedName>
        <fullName evidence="3">Pyridoxamine 5'-phosphate oxidase-like protein</fullName>
    </submittedName>
</protein>
<keyword evidence="1" id="KW-0560">Oxidoreductase</keyword>
<dbReference type="Gene3D" id="2.30.110.10">
    <property type="entry name" value="Electron Transport, Fmn-binding Protein, Chain A"/>
    <property type="match status" value="1"/>
</dbReference>
<sequence>MRSQTKAGRWTPPSVEHALVVPEFVFEMWERRHCVVLTTVGSGRPHSSLMWFEPAPAHVLFSTVIGRRKYEDILSNPNVSMLFHPDGDWNRYLELRGTARLGGDGRAAINRMYSHFRSPGAYPWDGADDHRIEIIVDIRKSLSFGG</sequence>
<dbReference type="InterPro" id="IPR052019">
    <property type="entry name" value="F420H2_bilvrd_red/Heme_oxyg"/>
</dbReference>
<dbReference type="KEGG" id="nno:NONO_c35190"/>
<dbReference type="GO" id="GO:0070967">
    <property type="term" value="F:coenzyme F420 binding"/>
    <property type="evidence" value="ECO:0007669"/>
    <property type="project" value="TreeGrafter"/>
</dbReference>
<evidence type="ECO:0000313" key="4">
    <source>
        <dbReference type="Proteomes" id="UP000019150"/>
    </source>
</evidence>
<organism evidence="3 4">
    <name type="scientific">Nocardia nova SH22a</name>
    <dbReference type="NCBI Taxonomy" id="1415166"/>
    <lineage>
        <taxon>Bacteria</taxon>
        <taxon>Bacillati</taxon>
        <taxon>Actinomycetota</taxon>
        <taxon>Actinomycetes</taxon>
        <taxon>Mycobacteriales</taxon>
        <taxon>Nocardiaceae</taxon>
        <taxon>Nocardia</taxon>
    </lineage>
</organism>
<reference evidence="3 4" key="1">
    <citation type="journal article" date="2014" name="Appl. Environ. Microbiol.">
        <title>Insights into the Microbial Degradation of Rubber and Gutta-Percha by Analysis of the Complete Genome of Nocardia nova SH22a.</title>
        <authorList>
            <person name="Luo Q."/>
            <person name="Hiessl S."/>
            <person name="Poehlein A."/>
            <person name="Daniel R."/>
            <person name="Steinbuchel A."/>
        </authorList>
    </citation>
    <scope>NUCLEOTIDE SEQUENCE [LARGE SCALE GENOMIC DNA]</scope>
    <source>
        <strain evidence="3">SH22a</strain>
    </source>
</reference>
<dbReference type="STRING" id="1415166.NONO_c35190"/>
<evidence type="ECO:0000313" key="3">
    <source>
        <dbReference type="EMBL" id="AHH18306.1"/>
    </source>
</evidence>
<name>W5TM29_9NOCA</name>
<dbReference type="Proteomes" id="UP000019150">
    <property type="component" value="Chromosome"/>
</dbReference>
<dbReference type="HOGENOM" id="CLU_1775517_0_0_11"/>
<evidence type="ECO:0000259" key="2">
    <source>
        <dbReference type="Pfam" id="PF01243"/>
    </source>
</evidence>
<dbReference type="Pfam" id="PF01243">
    <property type="entry name" value="PNPOx_N"/>
    <property type="match status" value="1"/>
</dbReference>
<accession>W5TM29</accession>
<dbReference type="EMBL" id="CP006850">
    <property type="protein sequence ID" value="AHH18306.1"/>
    <property type="molecule type" value="Genomic_DNA"/>
</dbReference>
<dbReference type="InterPro" id="IPR012349">
    <property type="entry name" value="Split_barrel_FMN-bd"/>
</dbReference>
<dbReference type="AlphaFoldDB" id="W5TM29"/>
<keyword evidence="4" id="KW-1185">Reference proteome</keyword>
<dbReference type="GO" id="GO:0016627">
    <property type="term" value="F:oxidoreductase activity, acting on the CH-CH group of donors"/>
    <property type="evidence" value="ECO:0007669"/>
    <property type="project" value="TreeGrafter"/>
</dbReference>
<dbReference type="SUPFAM" id="SSF50475">
    <property type="entry name" value="FMN-binding split barrel"/>
    <property type="match status" value="1"/>
</dbReference>
<dbReference type="PANTHER" id="PTHR35176">
    <property type="entry name" value="HEME OXYGENASE HI_0854-RELATED"/>
    <property type="match status" value="1"/>
</dbReference>
<proteinExistence type="predicted"/>
<dbReference type="eggNOG" id="COG0748">
    <property type="taxonomic scope" value="Bacteria"/>
</dbReference>
<dbReference type="InterPro" id="IPR011576">
    <property type="entry name" value="Pyridox_Oxase_N"/>
</dbReference>
<dbReference type="GO" id="GO:0005829">
    <property type="term" value="C:cytosol"/>
    <property type="evidence" value="ECO:0007669"/>
    <property type="project" value="TreeGrafter"/>
</dbReference>
<evidence type="ECO:0000256" key="1">
    <source>
        <dbReference type="ARBA" id="ARBA00023002"/>
    </source>
</evidence>
<feature type="domain" description="Pyridoxamine 5'-phosphate oxidase N-terminal" evidence="2">
    <location>
        <begin position="25"/>
        <end position="104"/>
    </location>
</feature>